<dbReference type="Pfam" id="PF08205">
    <property type="entry name" value="C2-set_2"/>
    <property type="match status" value="1"/>
</dbReference>
<keyword evidence="2 7" id="KW-0812">Transmembrane</keyword>
<name>A0A974CIM4_XENLA</name>
<evidence type="ECO:0000259" key="9">
    <source>
        <dbReference type="PROSITE" id="PS50835"/>
    </source>
</evidence>
<dbReference type="InterPro" id="IPR036179">
    <property type="entry name" value="Ig-like_dom_sf"/>
</dbReference>
<dbReference type="Pfam" id="PF07686">
    <property type="entry name" value="V-set"/>
    <property type="match status" value="1"/>
</dbReference>
<dbReference type="CDD" id="cd00096">
    <property type="entry name" value="Ig"/>
    <property type="match status" value="1"/>
</dbReference>
<dbReference type="Proteomes" id="UP000694892">
    <property type="component" value="Chromosome 7L"/>
</dbReference>
<evidence type="ECO:0000256" key="4">
    <source>
        <dbReference type="ARBA" id="ARBA00023136"/>
    </source>
</evidence>
<accession>A0A974CIM4</accession>
<feature type="domain" description="Ig-like" evidence="9">
    <location>
        <begin position="238"/>
        <end position="319"/>
    </location>
</feature>
<protein>
    <recommendedName>
        <fullName evidence="9">Ig-like domain-containing protein</fullName>
    </recommendedName>
</protein>
<dbReference type="OMA" id="NKHTHRL"/>
<sequence length="556" mass="62721">MMTRNFFTTIMRVLILILIPGTLGQRWSFSFPRRIQALKGSCVEIPCSYTRPASQRPPNVIWYLYNNINYIRVFDSQDSRKVSADYRSRTKLVLNAPNSCTLHISNVRREDENDYYPGVDDENVIDPNARTVHISVTDAPNIPNLLGPREMAEGTPVIIKCSVEHTCGSNPPILQWNKRGPPVKTEQKHLSEGRWEAISEMTYSPTYEDDETEIQCSAAYPNGQSSQQAATLKIIYPPKNITVLMRQQVIQEEDDVTLSCFSNSKLEIYSYEWFKGMEKIKLPVRDQEITVRNVSWVTEPYSCSAWNSQGKGESALTLIPVQYAPKEVQIVKNERPDGGIELNCSFSSSRPNITHFTWLKNDVPITTQTKPFITLENAEENSGEYQCIVHNKVGNSSSDNQVTIQFNGTMAIDLSMVLGGAAGVIALIFIVIIIYCCISTRKKKSPQPDTIGTIPSMAEAPPTKMDDHLYDTLTDGKYHLTSDSDSTSPLHASSRKSKFLRKEDEDCHYYSADDKGQEEPEDIEYAAIRFSQNDQPNEASQQDGHTEHTVYAILNN</sequence>
<evidence type="ECO:0000256" key="6">
    <source>
        <dbReference type="SAM" id="MobiDB-lite"/>
    </source>
</evidence>
<comment type="subcellular location">
    <subcellularLocation>
        <location evidence="1">Membrane</location>
        <topology evidence="1">Single-pass membrane protein</topology>
    </subcellularLocation>
</comment>
<evidence type="ECO:0000256" key="1">
    <source>
        <dbReference type="ARBA" id="ARBA00004167"/>
    </source>
</evidence>
<dbReference type="GO" id="GO:0016020">
    <property type="term" value="C:membrane"/>
    <property type="evidence" value="ECO:0007669"/>
    <property type="project" value="UniProtKB-SubCell"/>
</dbReference>
<keyword evidence="4 7" id="KW-0472">Membrane</keyword>
<dbReference type="InterPro" id="IPR013162">
    <property type="entry name" value="CD80_C2-set"/>
</dbReference>
<evidence type="ECO:0000313" key="11">
    <source>
        <dbReference type="Proteomes" id="UP000694892"/>
    </source>
</evidence>
<dbReference type="SMART" id="SM00409">
    <property type="entry name" value="IG"/>
    <property type="match status" value="4"/>
</dbReference>
<dbReference type="SMART" id="SM00408">
    <property type="entry name" value="IGc2"/>
    <property type="match status" value="2"/>
</dbReference>
<evidence type="ECO:0000256" key="2">
    <source>
        <dbReference type="ARBA" id="ARBA00022692"/>
    </source>
</evidence>
<dbReference type="InterPro" id="IPR003599">
    <property type="entry name" value="Ig_sub"/>
</dbReference>
<evidence type="ECO:0000256" key="8">
    <source>
        <dbReference type="SAM" id="SignalP"/>
    </source>
</evidence>
<dbReference type="AlphaFoldDB" id="A0A974CIM4"/>
<evidence type="ECO:0000256" key="3">
    <source>
        <dbReference type="ARBA" id="ARBA00022989"/>
    </source>
</evidence>
<dbReference type="InterPro" id="IPR003598">
    <property type="entry name" value="Ig_sub2"/>
</dbReference>
<gene>
    <name evidence="10" type="ORF">XELAEV_18036338mg</name>
</gene>
<keyword evidence="8" id="KW-0732">Signal</keyword>
<dbReference type="PANTHER" id="PTHR46484">
    <property type="entry name" value="SI:CH211-171H4.5-RELATED"/>
    <property type="match status" value="1"/>
</dbReference>
<keyword evidence="3 7" id="KW-1133">Transmembrane helix</keyword>
<dbReference type="PROSITE" id="PS50835">
    <property type="entry name" value="IG_LIKE"/>
    <property type="match status" value="3"/>
</dbReference>
<feature type="signal peptide" evidence="8">
    <location>
        <begin position="1"/>
        <end position="24"/>
    </location>
</feature>
<feature type="region of interest" description="Disordered" evidence="6">
    <location>
        <begin position="443"/>
        <end position="467"/>
    </location>
</feature>
<dbReference type="InterPro" id="IPR013106">
    <property type="entry name" value="Ig_V-set"/>
</dbReference>
<evidence type="ECO:0000256" key="5">
    <source>
        <dbReference type="ARBA" id="ARBA00023157"/>
    </source>
</evidence>
<dbReference type="SUPFAM" id="SSF48726">
    <property type="entry name" value="Immunoglobulin"/>
    <property type="match status" value="4"/>
</dbReference>
<dbReference type="Pfam" id="PF13895">
    <property type="entry name" value="Ig_2"/>
    <property type="match status" value="1"/>
</dbReference>
<feature type="chain" id="PRO_5037285723" description="Ig-like domain-containing protein" evidence="8">
    <location>
        <begin position="25"/>
        <end position="556"/>
    </location>
</feature>
<organism evidence="10 11">
    <name type="scientific">Xenopus laevis</name>
    <name type="common">African clawed frog</name>
    <dbReference type="NCBI Taxonomy" id="8355"/>
    <lineage>
        <taxon>Eukaryota</taxon>
        <taxon>Metazoa</taxon>
        <taxon>Chordata</taxon>
        <taxon>Craniata</taxon>
        <taxon>Vertebrata</taxon>
        <taxon>Euteleostomi</taxon>
        <taxon>Amphibia</taxon>
        <taxon>Batrachia</taxon>
        <taxon>Anura</taxon>
        <taxon>Pipoidea</taxon>
        <taxon>Pipidae</taxon>
        <taxon>Xenopodinae</taxon>
        <taxon>Xenopus</taxon>
        <taxon>Xenopus</taxon>
    </lineage>
</organism>
<reference evidence="11" key="1">
    <citation type="journal article" date="2016" name="Nature">
        <title>Genome evolution in the allotetraploid frog Xenopus laevis.</title>
        <authorList>
            <person name="Session A.M."/>
            <person name="Uno Y."/>
            <person name="Kwon T."/>
            <person name="Chapman J.A."/>
            <person name="Toyoda A."/>
            <person name="Takahashi S."/>
            <person name="Fukui A."/>
            <person name="Hikosaka A."/>
            <person name="Suzuki A."/>
            <person name="Kondo M."/>
            <person name="van Heeringen S.J."/>
            <person name="Quigley I."/>
            <person name="Heinz S."/>
            <person name="Ogino H."/>
            <person name="Ochi H."/>
            <person name="Hellsten U."/>
            <person name="Lyons J.B."/>
            <person name="Simakov O."/>
            <person name="Putnam N."/>
            <person name="Stites J."/>
            <person name="Kuroki Y."/>
            <person name="Tanaka T."/>
            <person name="Michiue T."/>
            <person name="Watanabe M."/>
            <person name="Bogdanovic O."/>
            <person name="Lister R."/>
            <person name="Georgiou G."/>
            <person name="Paranjpe S.S."/>
            <person name="van Kruijsbergen I."/>
            <person name="Shu S."/>
            <person name="Carlson J."/>
            <person name="Kinoshita T."/>
            <person name="Ohta Y."/>
            <person name="Mawaribuchi S."/>
            <person name="Jenkins J."/>
            <person name="Grimwood J."/>
            <person name="Schmutz J."/>
            <person name="Mitros T."/>
            <person name="Mozaffari S.V."/>
            <person name="Suzuki Y."/>
            <person name="Haramoto Y."/>
            <person name="Yamamoto T.S."/>
            <person name="Takagi C."/>
            <person name="Heald R."/>
            <person name="Miller K."/>
            <person name="Haudenschild C."/>
            <person name="Kitzman J."/>
            <person name="Nakayama T."/>
            <person name="Izutsu Y."/>
            <person name="Robert J."/>
            <person name="Fortriede J."/>
            <person name="Burns K."/>
            <person name="Lotay V."/>
            <person name="Karimi K."/>
            <person name="Yasuoka Y."/>
            <person name="Dichmann D.S."/>
            <person name="Flajnik M.F."/>
            <person name="Houston D.W."/>
            <person name="Shendure J."/>
            <person name="DuPasquier L."/>
            <person name="Vize P.D."/>
            <person name="Zorn A.M."/>
            <person name="Ito M."/>
            <person name="Marcotte E.M."/>
            <person name="Wallingford J.B."/>
            <person name="Ito Y."/>
            <person name="Asashima M."/>
            <person name="Ueno N."/>
            <person name="Matsuda Y."/>
            <person name="Veenstra G.J."/>
            <person name="Fujiyama A."/>
            <person name="Harland R.M."/>
            <person name="Taira M."/>
            <person name="Rokhsar D.S."/>
        </authorList>
    </citation>
    <scope>NUCLEOTIDE SEQUENCE [LARGE SCALE GENOMIC DNA]</scope>
    <source>
        <strain evidence="11">J</strain>
    </source>
</reference>
<evidence type="ECO:0000256" key="7">
    <source>
        <dbReference type="SAM" id="Phobius"/>
    </source>
</evidence>
<feature type="domain" description="Ig-like" evidence="9">
    <location>
        <begin position="140"/>
        <end position="233"/>
    </location>
</feature>
<dbReference type="InterPro" id="IPR007110">
    <property type="entry name" value="Ig-like_dom"/>
</dbReference>
<dbReference type="EMBL" id="CM004478">
    <property type="protein sequence ID" value="OCT73356.1"/>
    <property type="molecule type" value="Genomic_DNA"/>
</dbReference>
<feature type="transmembrane region" description="Helical" evidence="7">
    <location>
        <begin position="414"/>
        <end position="438"/>
    </location>
</feature>
<evidence type="ECO:0000313" key="10">
    <source>
        <dbReference type="EMBL" id="OCT73356.1"/>
    </source>
</evidence>
<dbReference type="PANTHER" id="PTHR46484:SF1">
    <property type="entry name" value="SCHWANN CELL MYELIN PROTEIN-RELATED"/>
    <property type="match status" value="1"/>
</dbReference>
<dbReference type="Gene3D" id="2.60.40.10">
    <property type="entry name" value="Immunoglobulins"/>
    <property type="match status" value="4"/>
</dbReference>
<feature type="region of interest" description="Disordered" evidence="6">
    <location>
        <begin position="480"/>
        <end position="499"/>
    </location>
</feature>
<keyword evidence="5" id="KW-1015">Disulfide bond</keyword>
<proteinExistence type="predicted"/>
<dbReference type="InterPro" id="IPR013783">
    <property type="entry name" value="Ig-like_fold"/>
</dbReference>
<feature type="domain" description="Ig-like" evidence="9">
    <location>
        <begin position="325"/>
        <end position="405"/>
    </location>
</feature>